<evidence type="ECO:0000313" key="2">
    <source>
        <dbReference type="Proteomes" id="UP001055879"/>
    </source>
</evidence>
<dbReference type="Proteomes" id="UP001055879">
    <property type="component" value="Linkage Group LG02"/>
</dbReference>
<evidence type="ECO:0000313" key="1">
    <source>
        <dbReference type="EMBL" id="KAI3757578.1"/>
    </source>
</evidence>
<comment type="caution">
    <text evidence="1">The sequence shown here is derived from an EMBL/GenBank/DDBJ whole genome shotgun (WGS) entry which is preliminary data.</text>
</comment>
<proteinExistence type="predicted"/>
<name>A0ACB9EG48_ARCLA</name>
<accession>A0ACB9EG48</accession>
<sequence length="374" mass="41244">MTFPVEHLISLRPCRLKTIPVEDLFGQLSIPVGGYTDTMAQNPNPAIDPIADAELIPEDQFLPLTPNNYHLDVTQPAIQYQVIIEILHGHPLSFALTETAEVPLLYLQHFWRSLTPVEADDGFQLEGQIDHTPVLLTRDLFRQFLHLPTATSFPGRDDYDPIVSDATLCADILSLGYDANLRLPSGFNKKHLITIWYTLFTYINRCLSAITKGIEQSSINILRVFHAVAFHRHADYADFLWYELVQKIPVGLLANARPTALSVIAYRHTHNLPALMVRPEPEGPPQGARPERHEGPRPRTRGGSVWIAGASGQGVMRENIVRGTGVGSAVGPSQAIDLHQPTSSQVATSATQSHVLRQGIEGAAVDLAAQLHTP</sequence>
<reference evidence="1 2" key="2">
    <citation type="journal article" date="2022" name="Mol. Ecol. Resour.">
        <title>The genomes of chicory, endive, great burdock and yacon provide insights into Asteraceae paleo-polyploidization history and plant inulin production.</title>
        <authorList>
            <person name="Fan W."/>
            <person name="Wang S."/>
            <person name="Wang H."/>
            <person name="Wang A."/>
            <person name="Jiang F."/>
            <person name="Liu H."/>
            <person name="Zhao H."/>
            <person name="Xu D."/>
            <person name="Zhang Y."/>
        </authorList>
    </citation>
    <scope>NUCLEOTIDE SEQUENCE [LARGE SCALE GENOMIC DNA]</scope>
    <source>
        <strain evidence="2">cv. Niubang</strain>
    </source>
</reference>
<protein>
    <submittedName>
        <fullName evidence="1">Uncharacterized protein</fullName>
    </submittedName>
</protein>
<reference evidence="2" key="1">
    <citation type="journal article" date="2022" name="Mol. Ecol. Resour.">
        <title>The genomes of chicory, endive, great burdock and yacon provide insights into Asteraceae palaeo-polyploidization history and plant inulin production.</title>
        <authorList>
            <person name="Fan W."/>
            <person name="Wang S."/>
            <person name="Wang H."/>
            <person name="Wang A."/>
            <person name="Jiang F."/>
            <person name="Liu H."/>
            <person name="Zhao H."/>
            <person name="Xu D."/>
            <person name="Zhang Y."/>
        </authorList>
    </citation>
    <scope>NUCLEOTIDE SEQUENCE [LARGE SCALE GENOMIC DNA]</scope>
    <source>
        <strain evidence="2">cv. Niubang</strain>
    </source>
</reference>
<gene>
    <name evidence="1" type="ORF">L6452_05119</name>
</gene>
<keyword evidence="2" id="KW-1185">Reference proteome</keyword>
<organism evidence="1 2">
    <name type="scientific">Arctium lappa</name>
    <name type="common">Greater burdock</name>
    <name type="synonym">Lappa major</name>
    <dbReference type="NCBI Taxonomy" id="4217"/>
    <lineage>
        <taxon>Eukaryota</taxon>
        <taxon>Viridiplantae</taxon>
        <taxon>Streptophyta</taxon>
        <taxon>Embryophyta</taxon>
        <taxon>Tracheophyta</taxon>
        <taxon>Spermatophyta</taxon>
        <taxon>Magnoliopsida</taxon>
        <taxon>eudicotyledons</taxon>
        <taxon>Gunneridae</taxon>
        <taxon>Pentapetalae</taxon>
        <taxon>asterids</taxon>
        <taxon>campanulids</taxon>
        <taxon>Asterales</taxon>
        <taxon>Asteraceae</taxon>
        <taxon>Carduoideae</taxon>
        <taxon>Cardueae</taxon>
        <taxon>Arctiinae</taxon>
        <taxon>Arctium</taxon>
    </lineage>
</organism>
<dbReference type="EMBL" id="CM042048">
    <property type="protein sequence ID" value="KAI3757578.1"/>
    <property type="molecule type" value="Genomic_DNA"/>
</dbReference>